<feature type="chain" id="PRO_5039428984" evidence="5">
    <location>
        <begin position="30"/>
        <end position="291"/>
    </location>
</feature>
<comment type="subcellular location">
    <subcellularLocation>
        <location evidence="1">Cell envelope</location>
    </subcellularLocation>
</comment>
<evidence type="ECO:0000313" key="7">
    <source>
        <dbReference type="Proteomes" id="UP000050517"/>
    </source>
</evidence>
<dbReference type="STRING" id="1544416.Cocul_02125"/>
<dbReference type="RefSeq" id="WP_055123190.1">
    <property type="nucleotide sequence ID" value="NZ_LKST01000004.1"/>
</dbReference>
<dbReference type="InterPro" id="IPR006127">
    <property type="entry name" value="ZnuA-like"/>
</dbReference>
<accession>A0A0Q0YB82</accession>
<gene>
    <name evidence="6" type="ORF">Cocul_02125</name>
</gene>
<evidence type="ECO:0000256" key="4">
    <source>
        <dbReference type="ARBA" id="ARBA00022729"/>
    </source>
</evidence>
<keyword evidence="7" id="KW-1185">Reference proteome</keyword>
<dbReference type="GO" id="GO:0030313">
    <property type="term" value="C:cell envelope"/>
    <property type="evidence" value="ECO:0007669"/>
    <property type="project" value="UniProtKB-SubCell"/>
</dbReference>
<dbReference type="GO" id="GO:0030001">
    <property type="term" value="P:metal ion transport"/>
    <property type="evidence" value="ECO:0007669"/>
    <property type="project" value="InterPro"/>
</dbReference>
<dbReference type="Gene3D" id="3.40.50.1980">
    <property type="entry name" value="Nitrogenase molybdenum iron protein domain"/>
    <property type="match status" value="2"/>
</dbReference>
<dbReference type="SUPFAM" id="SSF53807">
    <property type="entry name" value="Helical backbone' metal receptor"/>
    <property type="match status" value="1"/>
</dbReference>
<dbReference type="PATRIC" id="fig|1544416.3.peg.2120"/>
<dbReference type="EMBL" id="LKST01000004">
    <property type="protein sequence ID" value="KQB83152.1"/>
    <property type="molecule type" value="Genomic_DNA"/>
</dbReference>
<keyword evidence="2" id="KW-0813">Transport</keyword>
<keyword evidence="3" id="KW-0479">Metal-binding</keyword>
<dbReference type="PROSITE" id="PS51257">
    <property type="entry name" value="PROKAR_LIPOPROTEIN"/>
    <property type="match status" value="1"/>
</dbReference>
<dbReference type="OrthoDB" id="5296019at2"/>
<name>A0A0Q0YB82_9CORY</name>
<dbReference type="GO" id="GO:0046872">
    <property type="term" value="F:metal ion binding"/>
    <property type="evidence" value="ECO:0007669"/>
    <property type="project" value="UniProtKB-KW"/>
</dbReference>
<evidence type="ECO:0000256" key="1">
    <source>
        <dbReference type="ARBA" id="ARBA00004196"/>
    </source>
</evidence>
<sequence>MIRLRTALTATALAALPTLSACSSTPATDAEGTEENSTIVASTSVWGDLASSVTEGTGAEVTSIITGDVTDPHHFSPSAADMARAHGASFVVAGGGGYDAWLYEGLDDSQVVHALPLTAHSHDHGAGHTDTGQEITNEHIWFDLDSLSEVAQEIADRVPDADATATKENLARLKERLAALPQARLAQTEPIADYLIEDSPLEEVTPQGYRHATLAESEPAAADLAEFLELIESGGIDALVYNPQTATDMTKRIRQAAEDKGITVVEVSETPAEGQGSIDFLTQAINNFESI</sequence>
<keyword evidence="4 5" id="KW-0732">Signal</keyword>
<evidence type="ECO:0000256" key="5">
    <source>
        <dbReference type="SAM" id="SignalP"/>
    </source>
</evidence>
<dbReference type="PANTHER" id="PTHR42953">
    <property type="entry name" value="HIGH-AFFINITY ZINC UPTAKE SYSTEM PROTEIN ZNUA-RELATED"/>
    <property type="match status" value="1"/>
</dbReference>
<dbReference type="AlphaFoldDB" id="A0A0Q0YB82"/>
<comment type="caution">
    <text evidence="6">The sequence shown here is derived from an EMBL/GenBank/DDBJ whole genome shotgun (WGS) entry which is preliminary data.</text>
</comment>
<dbReference type="Proteomes" id="UP000050517">
    <property type="component" value="Unassembled WGS sequence"/>
</dbReference>
<protein>
    <submittedName>
        <fullName evidence="6">High-affinity zinc transporter periplasmic component</fullName>
    </submittedName>
</protein>
<reference evidence="6 7" key="1">
    <citation type="submission" date="2015-10" db="EMBL/GenBank/DDBJ databases">
        <title>Corynebacteirum lowii and Corynebacterium oculi species nova, derived from human clinical disease and and emended description of Corynebacterium mastiditis.</title>
        <authorList>
            <person name="Bernard K."/>
            <person name="Pacheco A.L."/>
            <person name="Mcdougall C."/>
            <person name="Burtx T."/>
            <person name="Weibe D."/>
            <person name="Tyler S."/>
            <person name="Olson A.B."/>
            <person name="Cnockaert M."/>
            <person name="Eguchi H."/>
            <person name="Kuwahara T."/>
            <person name="Nakayama-Imaohji H."/>
            <person name="Boudewijins M."/>
            <person name="Van Hoecke F."/>
            <person name="Bernier A.-M."/>
            <person name="Vandamme P."/>
        </authorList>
    </citation>
    <scope>NUCLEOTIDE SEQUENCE [LARGE SCALE GENOMIC DNA]</scope>
    <source>
        <strain evidence="6 7">NML 130210</strain>
    </source>
</reference>
<dbReference type="PANTHER" id="PTHR42953:SF1">
    <property type="entry name" value="METAL-BINDING PROTEIN HI_0362-RELATED"/>
    <property type="match status" value="1"/>
</dbReference>
<dbReference type="Pfam" id="PF01297">
    <property type="entry name" value="ZnuA"/>
    <property type="match status" value="1"/>
</dbReference>
<proteinExistence type="predicted"/>
<dbReference type="InterPro" id="IPR050492">
    <property type="entry name" value="Bact_metal-bind_prot9"/>
</dbReference>
<evidence type="ECO:0000256" key="3">
    <source>
        <dbReference type="ARBA" id="ARBA00022723"/>
    </source>
</evidence>
<evidence type="ECO:0000313" key="6">
    <source>
        <dbReference type="EMBL" id="KQB83152.1"/>
    </source>
</evidence>
<evidence type="ECO:0000256" key="2">
    <source>
        <dbReference type="ARBA" id="ARBA00022448"/>
    </source>
</evidence>
<feature type="signal peptide" evidence="5">
    <location>
        <begin position="1"/>
        <end position="29"/>
    </location>
</feature>
<organism evidence="6 7">
    <name type="scientific">Corynebacterium oculi</name>
    <dbReference type="NCBI Taxonomy" id="1544416"/>
    <lineage>
        <taxon>Bacteria</taxon>
        <taxon>Bacillati</taxon>
        <taxon>Actinomycetota</taxon>
        <taxon>Actinomycetes</taxon>
        <taxon>Mycobacteriales</taxon>
        <taxon>Corynebacteriaceae</taxon>
        <taxon>Corynebacterium</taxon>
    </lineage>
</organism>